<comment type="subcellular location">
    <subcellularLocation>
        <location evidence="2">Cytoplasm</location>
    </subcellularLocation>
    <subcellularLocation>
        <location evidence="1">Nucleus</location>
    </subcellularLocation>
</comment>
<evidence type="ECO:0000256" key="4">
    <source>
        <dbReference type="ARBA" id="ARBA00022490"/>
    </source>
</evidence>
<reference evidence="11 12" key="1">
    <citation type="journal article" date="2020" name="ISME J.">
        <title>Uncovering the hidden diversity of litter-decomposition mechanisms in mushroom-forming fungi.</title>
        <authorList>
            <person name="Floudas D."/>
            <person name="Bentzer J."/>
            <person name="Ahren D."/>
            <person name="Johansson T."/>
            <person name="Persson P."/>
            <person name="Tunlid A."/>
        </authorList>
    </citation>
    <scope>NUCLEOTIDE SEQUENCE [LARGE SCALE GENOMIC DNA]</scope>
    <source>
        <strain evidence="11 12">CBS 406.79</strain>
    </source>
</reference>
<name>A0A8H5HXG2_9AGAR</name>
<keyword evidence="10" id="KW-0732">Signal</keyword>
<feature type="compositionally biased region" description="Polar residues" evidence="9">
    <location>
        <begin position="131"/>
        <end position="145"/>
    </location>
</feature>
<evidence type="ECO:0000256" key="5">
    <source>
        <dbReference type="ARBA" id="ARBA00022491"/>
    </source>
</evidence>
<evidence type="ECO:0000256" key="8">
    <source>
        <dbReference type="ARBA" id="ARBA00023242"/>
    </source>
</evidence>
<keyword evidence="4" id="KW-0963">Cytoplasm</keyword>
<feature type="compositionally biased region" description="Low complexity" evidence="9">
    <location>
        <begin position="222"/>
        <end position="235"/>
    </location>
</feature>
<accession>A0A8H5HXG2</accession>
<feature type="region of interest" description="Disordered" evidence="9">
    <location>
        <begin position="89"/>
        <end position="238"/>
    </location>
</feature>
<dbReference type="OrthoDB" id="2359117at2759"/>
<keyword evidence="12" id="KW-1185">Reference proteome</keyword>
<proteinExistence type="inferred from homology"/>
<keyword evidence="7" id="KW-0804">Transcription</keyword>
<evidence type="ECO:0000256" key="6">
    <source>
        <dbReference type="ARBA" id="ARBA00023015"/>
    </source>
</evidence>
<dbReference type="AlphaFoldDB" id="A0A8H5HXG2"/>
<comment type="similarity">
    <text evidence="3">Belongs to the WHI5/NRM1 family.</text>
</comment>
<dbReference type="Proteomes" id="UP000518752">
    <property type="component" value="Unassembled WGS sequence"/>
</dbReference>
<feature type="compositionally biased region" description="Polar residues" evidence="9">
    <location>
        <begin position="171"/>
        <end position="187"/>
    </location>
</feature>
<dbReference type="EMBL" id="JAACJN010000011">
    <property type="protein sequence ID" value="KAF5391136.1"/>
    <property type="molecule type" value="Genomic_DNA"/>
</dbReference>
<dbReference type="InterPro" id="IPR013734">
    <property type="entry name" value="TF_Nrm1/Whi5"/>
</dbReference>
<dbReference type="GO" id="GO:0005737">
    <property type="term" value="C:cytoplasm"/>
    <property type="evidence" value="ECO:0007669"/>
    <property type="project" value="UniProtKB-SubCell"/>
</dbReference>
<feature type="chain" id="PRO_5034005277" evidence="10">
    <location>
        <begin position="20"/>
        <end position="365"/>
    </location>
</feature>
<evidence type="ECO:0000256" key="1">
    <source>
        <dbReference type="ARBA" id="ARBA00004123"/>
    </source>
</evidence>
<comment type="caution">
    <text evidence="11">The sequence shown here is derived from an EMBL/GenBank/DDBJ whole genome shotgun (WGS) entry which is preliminary data.</text>
</comment>
<protein>
    <submittedName>
        <fullName evidence="11">Uncharacterized protein</fullName>
    </submittedName>
</protein>
<gene>
    <name evidence="11" type="ORF">D9757_003027</name>
</gene>
<evidence type="ECO:0000256" key="3">
    <source>
        <dbReference type="ARBA" id="ARBA00006922"/>
    </source>
</evidence>
<keyword evidence="8" id="KW-0539">Nucleus</keyword>
<evidence type="ECO:0000256" key="9">
    <source>
        <dbReference type="SAM" id="MobiDB-lite"/>
    </source>
</evidence>
<dbReference type="Pfam" id="PF08528">
    <property type="entry name" value="Whi5"/>
    <property type="match status" value="1"/>
</dbReference>
<dbReference type="GO" id="GO:0005634">
    <property type="term" value="C:nucleus"/>
    <property type="evidence" value="ECO:0007669"/>
    <property type="project" value="UniProtKB-SubCell"/>
</dbReference>
<keyword evidence="5" id="KW-0678">Repressor</keyword>
<sequence>MGNHIGLLLLLLNPHEFIAFCQNPFDMIPSRSHDKKKKSSSSIVLDKVKVSSLQLRLQYAKLKVERGWLNHNLNEVEDLYFSHSNPRSSYGSQFQVSQQNPSSSSQTHAKVPNSSSTESPATDSSASETTGSHSQAPRLPSSSADTPEKSRTSHKANVRTDVRVIAPASQRPKSTTSATAPTLTYEPNDQPADLAAASALTSHSSSQPATTPKDPMPAYPASVSSPTGSTFPSSPQLSISSALTSSGPLLTYDSFWSTHTIAKKPVAAQIPAASTFPGKSSSEYRSFESGTTAYPNPFGPGKGRSFIAPYRSGLINVALPGAAGTAIPNSYSPPIFKIPLAAAGIYPVGTSHSGHIESVGARPLA</sequence>
<feature type="compositionally biased region" description="Low complexity" evidence="9">
    <location>
        <begin position="189"/>
        <end position="209"/>
    </location>
</feature>
<evidence type="ECO:0000313" key="12">
    <source>
        <dbReference type="Proteomes" id="UP000518752"/>
    </source>
</evidence>
<feature type="signal peptide" evidence="10">
    <location>
        <begin position="1"/>
        <end position="19"/>
    </location>
</feature>
<organism evidence="11 12">
    <name type="scientific">Collybiopsis confluens</name>
    <dbReference type="NCBI Taxonomy" id="2823264"/>
    <lineage>
        <taxon>Eukaryota</taxon>
        <taxon>Fungi</taxon>
        <taxon>Dikarya</taxon>
        <taxon>Basidiomycota</taxon>
        <taxon>Agaricomycotina</taxon>
        <taxon>Agaricomycetes</taxon>
        <taxon>Agaricomycetidae</taxon>
        <taxon>Agaricales</taxon>
        <taxon>Marasmiineae</taxon>
        <taxon>Omphalotaceae</taxon>
        <taxon>Collybiopsis</taxon>
    </lineage>
</organism>
<evidence type="ECO:0000256" key="2">
    <source>
        <dbReference type="ARBA" id="ARBA00004496"/>
    </source>
</evidence>
<feature type="compositionally biased region" description="Low complexity" evidence="9">
    <location>
        <begin position="92"/>
        <end position="106"/>
    </location>
</feature>
<evidence type="ECO:0000313" key="11">
    <source>
        <dbReference type="EMBL" id="KAF5391136.1"/>
    </source>
</evidence>
<keyword evidence="6" id="KW-0805">Transcription regulation</keyword>
<evidence type="ECO:0000256" key="10">
    <source>
        <dbReference type="SAM" id="SignalP"/>
    </source>
</evidence>
<evidence type="ECO:0000256" key="7">
    <source>
        <dbReference type="ARBA" id="ARBA00023163"/>
    </source>
</evidence>
<feature type="compositionally biased region" description="Low complexity" evidence="9">
    <location>
        <begin position="114"/>
        <end position="130"/>
    </location>
</feature>